<sequence length="77" mass="8474">MKKLKIFLYHLLVFILGSAGIVVYVFSRLASPSSGAGLGGIIVMPAIITVYIAAFGFLCTISFVTWLLIVYFRSRNK</sequence>
<comment type="caution">
    <text evidence="2">The sequence shown here is derived from an EMBL/GenBank/DDBJ whole genome shotgun (WGS) entry which is preliminary data.</text>
</comment>
<reference evidence="2 3" key="1">
    <citation type="journal article" date="2016" name="Nat. Commun.">
        <title>Thousands of microbial genomes shed light on interconnected biogeochemical processes in an aquifer system.</title>
        <authorList>
            <person name="Anantharaman K."/>
            <person name="Brown C.T."/>
            <person name="Hug L.A."/>
            <person name="Sharon I."/>
            <person name="Castelle C.J."/>
            <person name="Probst A.J."/>
            <person name="Thomas B.C."/>
            <person name="Singh A."/>
            <person name="Wilkins M.J."/>
            <person name="Karaoz U."/>
            <person name="Brodie E.L."/>
            <person name="Williams K.H."/>
            <person name="Hubbard S.S."/>
            <person name="Banfield J.F."/>
        </authorList>
    </citation>
    <scope>NUCLEOTIDE SEQUENCE [LARGE SCALE GENOMIC DNA]</scope>
</reference>
<name>A0A1F8H708_9BACT</name>
<proteinExistence type="predicted"/>
<feature type="transmembrane region" description="Helical" evidence="1">
    <location>
        <begin position="46"/>
        <end position="72"/>
    </location>
</feature>
<evidence type="ECO:0000313" key="2">
    <source>
        <dbReference type="EMBL" id="OGN33367.1"/>
    </source>
</evidence>
<evidence type="ECO:0000313" key="3">
    <source>
        <dbReference type="Proteomes" id="UP000177745"/>
    </source>
</evidence>
<keyword evidence="1" id="KW-1133">Transmembrane helix</keyword>
<protein>
    <submittedName>
        <fullName evidence="2">Uncharacterized protein</fullName>
    </submittedName>
</protein>
<feature type="transmembrane region" description="Helical" evidence="1">
    <location>
        <begin position="7"/>
        <end position="26"/>
    </location>
</feature>
<keyword evidence="1" id="KW-0472">Membrane</keyword>
<dbReference type="EMBL" id="MGKY01000018">
    <property type="protein sequence ID" value="OGN33367.1"/>
    <property type="molecule type" value="Genomic_DNA"/>
</dbReference>
<dbReference type="AlphaFoldDB" id="A0A1F8H708"/>
<accession>A0A1F8H708</accession>
<evidence type="ECO:0000256" key="1">
    <source>
        <dbReference type="SAM" id="Phobius"/>
    </source>
</evidence>
<dbReference type="Proteomes" id="UP000177745">
    <property type="component" value="Unassembled WGS sequence"/>
</dbReference>
<gene>
    <name evidence="2" type="ORF">A3G51_00955</name>
</gene>
<organism evidence="2 3">
    <name type="scientific">Candidatus Yanofskybacteria bacterium RIFCSPLOWO2_12_FULL_43_11b</name>
    <dbReference type="NCBI Taxonomy" id="1802710"/>
    <lineage>
        <taxon>Bacteria</taxon>
        <taxon>Candidatus Yanofskyibacteriota</taxon>
    </lineage>
</organism>
<keyword evidence="1" id="KW-0812">Transmembrane</keyword>